<dbReference type="Gene3D" id="2.60.120.10">
    <property type="entry name" value="Jelly Rolls"/>
    <property type="match status" value="1"/>
</dbReference>
<dbReference type="PROSITE" id="PS50042">
    <property type="entry name" value="CNMP_BINDING_3"/>
    <property type="match status" value="1"/>
</dbReference>
<dbReference type="SUPFAM" id="SSF51206">
    <property type="entry name" value="cAMP-binding domain-like"/>
    <property type="match status" value="1"/>
</dbReference>
<reference evidence="3" key="1">
    <citation type="journal article" date="2019" name="Int. J. Syst. Evol. Microbiol.">
        <title>The Global Catalogue of Microorganisms (GCM) 10K type strain sequencing project: providing services to taxonomists for standard genome sequencing and annotation.</title>
        <authorList>
            <consortium name="The Broad Institute Genomics Platform"/>
            <consortium name="The Broad Institute Genome Sequencing Center for Infectious Disease"/>
            <person name="Wu L."/>
            <person name="Ma J."/>
        </authorList>
    </citation>
    <scope>NUCLEOTIDE SEQUENCE [LARGE SCALE GENOMIC DNA]</scope>
    <source>
        <strain evidence="3">CGMCC 1.15288</strain>
    </source>
</reference>
<organism evidence="2 3">
    <name type="scientific">Dyadobacter endophyticus</name>
    <dbReference type="NCBI Taxonomy" id="1749036"/>
    <lineage>
        <taxon>Bacteria</taxon>
        <taxon>Pseudomonadati</taxon>
        <taxon>Bacteroidota</taxon>
        <taxon>Cytophagia</taxon>
        <taxon>Cytophagales</taxon>
        <taxon>Spirosomataceae</taxon>
        <taxon>Dyadobacter</taxon>
    </lineage>
</organism>
<dbReference type="Pfam" id="PF00027">
    <property type="entry name" value="cNMP_binding"/>
    <property type="match status" value="1"/>
</dbReference>
<comment type="caution">
    <text evidence="2">The sequence shown here is derived from an EMBL/GenBank/DDBJ whole genome shotgun (WGS) entry which is preliminary data.</text>
</comment>
<protein>
    <recommendedName>
        <fullName evidence="1">Cyclic nucleotide-binding domain-containing protein</fullName>
    </recommendedName>
</protein>
<accession>A0ABQ1YRB9</accession>
<name>A0ABQ1YRB9_9BACT</name>
<gene>
    <name evidence="2" type="ORF">GCM10007423_23950</name>
</gene>
<evidence type="ECO:0000259" key="1">
    <source>
        <dbReference type="PROSITE" id="PS50042"/>
    </source>
</evidence>
<dbReference type="InterPro" id="IPR018490">
    <property type="entry name" value="cNMP-bd_dom_sf"/>
</dbReference>
<evidence type="ECO:0000313" key="2">
    <source>
        <dbReference type="EMBL" id="GGH33584.1"/>
    </source>
</evidence>
<evidence type="ECO:0000313" key="3">
    <source>
        <dbReference type="Proteomes" id="UP000600214"/>
    </source>
</evidence>
<keyword evidence="3" id="KW-1185">Reference proteome</keyword>
<proteinExistence type="predicted"/>
<sequence length="193" mass="22493">MTEFFALLSNSGQVEQDSKLWEDLTKSTRLTYLNEHETILVADTHQEYIYFIVQGCIRSFFKRADGAETTCWFFGNGDMVFSESSLLYKQPSQLSMQATCPTKAYRISTQNFELITGAYPEFRNVCLRLQASYHQKHFEHNQVVLRLPRASRFNKFLSQNPRIIGQAKEKDIANFLHMHPNSFSALKRDSMQR</sequence>
<feature type="domain" description="Cyclic nucleotide-binding" evidence="1">
    <location>
        <begin position="32"/>
        <end position="117"/>
    </location>
</feature>
<dbReference type="RefSeq" id="WP_188931987.1">
    <property type="nucleotide sequence ID" value="NZ_BMIA01000001.1"/>
</dbReference>
<dbReference type="InterPro" id="IPR014710">
    <property type="entry name" value="RmlC-like_jellyroll"/>
</dbReference>
<dbReference type="EMBL" id="BMIA01000001">
    <property type="protein sequence ID" value="GGH33584.1"/>
    <property type="molecule type" value="Genomic_DNA"/>
</dbReference>
<dbReference type="InterPro" id="IPR000595">
    <property type="entry name" value="cNMP-bd_dom"/>
</dbReference>
<dbReference type="Proteomes" id="UP000600214">
    <property type="component" value="Unassembled WGS sequence"/>
</dbReference>
<dbReference type="CDD" id="cd00038">
    <property type="entry name" value="CAP_ED"/>
    <property type="match status" value="1"/>
</dbReference>